<organism evidence="1 2">
    <name type="scientific">Ataeniobius toweri</name>
    <dbReference type="NCBI Taxonomy" id="208326"/>
    <lineage>
        <taxon>Eukaryota</taxon>
        <taxon>Metazoa</taxon>
        <taxon>Chordata</taxon>
        <taxon>Craniata</taxon>
        <taxon>Vertebrata</taxon>
        <taxon>Euteleostomi</taxon>
        <taxon>Actinopterygii</taxon>
        <taxon>Neopterygii</taxon>
        <taxon>Teleostei</taxon>
        <taxon>Neoteleostei</taxon>
        <taxon>Acanthomorphata</taxon>
        <taxon>Ovalentaria</taxon>
        <taxon>Atherinomorphae</taxon>
        <taxon>Cyprinodontiformes</taxon>
        <taxon>Goodeidae</taxon>
        <taxon>Ataeniobius</taxon>
    </lineage>
</organism>
<comment type="caution">
    <text evidence="1">The sequence shown here is derived from an EMBL/GenBank/DDBJ whole genome shotgun (WGS) entry which is preliminary data.</text>
</comment>
<protein>
    <submittedName>
        <fullName evidence="1">Uncharacterized protein</fullName>
    </submittedName>
</protein>
<proteinExistence type="predicted"/>
<reference evidence="1 2" key="1">
    <citation type="submission" date="2021-07" db="EMBL/GenBank/DDBJ databases">
        <authorList>
            <person name="Palmer J.M."/>
        </authorList>
    </citation>
    <scope>NUCLEOTIDE SEQUENCE [LARGE SCALE GENOMIC DNA]</scope>
    <source>
        <strain evidence="1 2">AT_MEX2019</strain>
        <tissue evidence="1">Muscle</tissue>
    </source>
</reference>
<sequence>MPLEITHLVIQFVSMVQEEFYLISKFKQMGDNCSITSEPLCEREVFCVRFPFRHTVVKKGRVFSGFPLIVLTIFTDSSSTDCRHRSICFTASCSLWMQLMAVVASVQMPTHLDQSRLFFHKKLIK</sequence>
<dbReference type="EMBL" id="JAHUTI010052599">
    <property type="protein sequence ID" value="MED6249586.1"/>
    <property type="molecule type" value="Genomic_DNA"/>
</dbReference>
<name>A0ABU7BHZ3_9TELE</name>
<dbReference type="Proteomes" id="UP001345963">
    <property type="component" value="Unassembled WGS sequence"/>
</dbReference>
<evidence type="ECO:0000313" key="2">
    <source>
        <dbReference type="Proteomes" id="UP001345963"/>
    </source>
</evidence>
<keyword evidence="2" id="KW-1185">Reference proteome</keyword>
<gene>
    <name evidence="1" type="ORF">ATANTOWER_016577</name>
</gene>
<evidence type="ECO:0000313" key="1">
    <source>
        <dbReference type="EMBL" id="MED6249586.1"/>
    </source>
</evidence>
<accession>A0ABU7BHZ3</accession>